<dbReference type="InterPro" id="IPR019734">
    <property type="entry name" value="TPR_rpt"/>
</dbReference>
<dbReference type="GO" id="GO:0009279">
    <property type="term" value="C:cell outer membrane"/>
    <property type="evidence" value="ECO:0007669"/>
    <property type="project" value="TreeGrafter"/>
</dbReference>
<evidence type="ECO:0000313" key="4">
    <source>
        <dbReference type="EMBL" id="BBO79776.1"/>
    </source>
</evidence>
<dbReference type="InterPro" id="IPR013105">
    <property type="entry name" value="TPR_2"/>
</dbReference>
<evidence type="ECO:0000256" key="3">
    <source>
        <dbReference type="PROSITE-ProRule" id="PRU00339"/>
    </source>
</evidence>
<dbReference type="Pfam" id="PF07719">
    <property type="entry name" value="TPR_2"/>
    <property type="match status" value="1"/>
</dbReference>
<dbReference type="Gene3D" id="1.25.40.10">
    <property type="entry name" value="Tetratricopeptide repeat domain"/>
    <property type="match status" value="3"/>
</dbReference>
<feature type="repeat" description="TPR" evidence="3">
    <location>
        <begin position="130"/>
        <end position="163"/>
    </location>
</feature>
<dbReference type="AlphaFoldDB" id="A0A5K7ZFN7"/>
<proteinExistence type="predicted"/>
<accession>A0A5K7ZFN7</accession>
<dbReference type="PANTHER" id="PTHR44858:SF1">
    <property type="entry name" value="UDP-N-ACETYLGLUCOSAMINE--PEPTIDE N-ACETYLGLUCOSAMINYLTRANSFERASE SPINDLY-RELATED"/>
    <property type="match status" value="1"/>
</dbReference>
<evidence type="ECO:0000313" key="5">
    <source>
        <dbReference type="Proteomes" id="UP000425960"/>
    </source>
</evidence>
<dbReference type="PANTHER" id="PTHR44858">
    <property type="entry name" value="TETRATRICOPEPTIDE REPEAT PROTEIN 6"/>
    <property type="match status" value="1"/>
</dbReference>
<dbReference type="KEGG" id="dov:DSCO28_03420"/>
<dbReference type="InterPro" id="IPR050498">
    <property type="entry name" value="Ycf3"/>
</dbReference>
<evidence type="ECO:0000256" key="2">
    <source>
        <dbReference type="ARBA" id="ARBA00022803"/>
    </source>
</evidence>
<feature type="repeat" description="TPR" evidence="3">
    <location>
        <begin position="61"/>
        <end position="94"/>
    </location>
</feature>
<gene>
    <name evidence="4" type="ORF">DSCO28_03420</name>
</gene>
<dbReference type="PROSITE" id="PS50293">
    <property type="entry name" value="TPR_REGION"/>
    <property type="match status" value="1"/>
</dbReference>
<name>A0A5K7ZFN7_9BACT</name>
<dbReference type="GO" id="GO:0046813">
    <property type="term" value="P:receptor-mediated virion attachment to host cell"/>
    <property type="evidence" value="ECO:0007669"/>
    <property type="project" value="TreeGrafter"/>
</dbReference>
<dbReference type="EMBL" id="AP021876">
    <property type="protein sequence ID" value="BBO79776.1"/>
    <property type="molecule type" value="Genomic_DNA"/>
</dbReference>
<dbReference type="SMART" id="SM00028">
    <property type="entry name" value="TPR"/>
    <property type="match status" value="5"/>
</dbReference>
<dbReference type="InterPro" id="IPR011990">
    <property type="entry name" value="TPR-like_helical_dom_sf"/>
</dbReference>
<dbReference type="PROSITE" id="PS50005">
    <property type="entry name" value="TPR"/>
    <property type="match status" value="3"/>
</dbReference>
<evidence type="ECO:0000256" key="1">
    <source>
        <dbReference type="ARBA" id="ARBA00022737"/>
    </source>
</evidence>
<keyword evidence="1" id="KW-0677">Repeat</keyword>
<feature type="repeat" description="TPR" evidence="3">
    <location>
        <begin position="232"/>
        <end position="265"/>
    </location>
</feature>
<dbReference type="Pfam" id="PF13432">
    <property type="entry name" value="TPR_16"/>
    <property type="match status" value="2"/>
</dbReference>
<protein>
    <submittedName>
        <fullName evidence="4">Peptide transporter</fullName>
    </submittedName>
</protein>
<dbReference type="Proteomes" id="UP000425960">
    <property type="component" value="Chromosome"/>
</dbReference>
<keyword evidence="2 3" id="KW-0802">TPR repeat</keyword>
<dbReference type="SUPFAM" id="SSF48452">
    <property type="entry name" value="TPR-like"/>
    <property type="match status" value="1"/>
</dbReference>
<dbReference type="Pfam" id="PF13181">
    <property type="entry name" value="TPR_8"/>
    <property type="match status" value="1"/>
</dbReference>
<reference evidence="4 5" key="1">
    <citation type="submission" date="2019-11" db="EMBL/GenBank/DDBJ databases">
        <title>Comparative genomics of hydrocarbon-degrading Desulfosarcina strains.</title>
        <authorList>
            <person name="Watanabe M."/>
            <person name="Kojima H."/>
            <person name="Fukui M."/>
        </authorList>
    </citation>
    <scope>NUCLEOTIDE SEQUENCE [LARGE SCALE GENOMIC DNA]</scope>
    <source>
        <strain evidence="4 5">28bB2T</strain>
    </source>
</reference>
<sequence>MNDSHFGKTHFELAIINQRRKTTMKTLSEMYKDIQPLIDNGWNQAAVVAMEQLLLDQPNFAQGYHDLGELYLTAGEKEKAGQAYHKAVDLEPQNHAFIKGMADYYHVAMENTQKALALYLESIEKGGGNAEVFFIAANLSLVAQRFDDAIALYQKVLEEEPWHAEAFDYLEKVKAHVASKGDTRVPEPEAEPEAEQSADALYEKACGLGAGGQEEAAIGLLEKLISLEPENGVAHNDLGVYYHRSGQPEKSIEHYQIAVKLDPLNSTFQKNLADFLCYVRGDYARSLPIYLRLLKEDPEDVEVLMAAGDISQALGRLPNAAMFFRQALENEPWSTKASEKLEAVEALMDGTQVDQPA</sequence>
<organism evidence="4 5">
    <name type="scientific">Desulfosarcina ovata subsp. sediminis</name>
    <dbReference type="NCBI Taxonomy" id="885957"/>
    <lineage>
        <taxon>Bacteria</taxon>
        <taxon>Pseudomonadati</taxon>
        <taxon>Thermodesulfobacteriota</taxon>
        <taxon>Desulfobacteria</taxon>
        <taxon>Desulfobacterales</taxon>
        <taxon>Desulfosarcinaceae</taxon>
        <taxon>Desulfosarcina</taxon>
    </lineage>
</organism>